<dbReference type="InterPro" id="IPR040843">
    <property type="entry name" value="RAMA"/>
</dbReference>
<reference evidence="3" key="1">
    <citation type="submission" date="2021-03" db="EMBL/GenBank/DDBJ databases">
        <authorList>
            <person name="Kanchanasin P."/>
            <person name="Saeng-In P."/>
            <person name="Phongsopitanun W."/>
            <person name="Yuki M."/>
            <person name="Kudo T."/>
            <person name="Ohkuma M."/>
            <person name="Tanasupawat S."/>
        </authorList>
    </citation>
    <scope>NUCLEOTIDE SEQUENCE</scope>
    <source>
        <strain evidence="3">GKU 128</strain>
    </source>
</reference>
<organism evidence="3 4">
    <name type="scientific">Actinomadura barringtoniae</name>
    <dbReference type="NCBI Taxonomy" id="1427535"/>
    <lineage>
        <taxon>Bacteria</taxon>
        <taxon>Bacillati</taxon>
        <taxon>Actinomycetota</taxon>
        <taxon>Actinomycetes</taxon>
        <taxon>Streptosporangiales</taxon>
        <taxon>Thermomonosporaceae</taxon>
        <taxon>Actinomadura</taxon>
    </lineage>
</organism>
<gene>
    <name evidence="3" type="ORF">J4573_44430</name>
</gene>
<dbReference type="Pfam" id="PF18755">
    <property type="entry name" value="RAMA"/>
    <property type="match status" value="1"/>
</dbReference>
<evidence type="ECO:0000259" key="2">
    <source>
        <dbReference type="Pfam" id="PF18755"/>
    </source>
</evidence>
<name>A0A939PKA6_9ACTN</name>
<dbReference type="AlphaFoldDB" id="A0A939PKA6"/>
<evidence type="ECO:0000313" key="4">
    <source>
        <dbReference type="Proteomes" id="UP000669179"/>
    </source>
</evidence>
<feature type="compositionally biased region" description="Polar residues" evidence="1">
    <location>
        <begin position="234"/>
        <end position="247"/>
    </location>
</feature>
<evidence type="ECO:0000313" key="3">
    <source>
        <dbReference type="EMBL" id="MBO2454200.1"/>
    </source>
</evidence>
<proteinExistence type="predicted"/>
<dbReference type="Proteomes" id="UP000669179">
    <property type="component" value="Unassembled WGS sequence"/>
</dbReference>
<feature type="compositionally biased region" description="Basic and acidic residues" evidence="1">
    <location>
        <begin position="218"/>
        <end position="227"/>
    </location>
</feature>
<feature type="region of interest" description="Disordered" evidence="1">
    <location>
        <begin position="218"/>
        <end position="251"/>
    </location>
</feature>
<evidence type="ECO:0000256" key="1">
    <source>
        <dbReference type="SAM" id="MobiDB-lite"/>
    </source>
</evidence>
<dbReference type="Gene3D" id="3.90.1570.30">
    <property type="match status" value="1"/>
</dbReference>
<dbReference type="EMBL" id="JAGEOJ010000025">
    <property type="protein sequence ID" value="MBO2454200.1"/>
    <property type="molecule type" value="Genomic_DNA"/>
</dbReference>
<comment type="caution">
    <text evidence="3">The sequence shown here is derived from an EMBL/GenBank/DDBJ whole genome shotgun (WGS) entry which is preliminary data.</text>
</comment>
<dbReference type="RefSeq" id="WP_208262411.1">
    <property type="nucleotide sequence ID" value="NZ_JAGEOJ010000025.1"/>
</dbReference>
<sequence length="348" mass="38250">MESLGAVVARCVDRLNDFDRDGLDLIEDDTRAVLIDPVIQALGWDIYQPREVRRSYRRAGWENPVDYALLISGQPRLFVEAKAITKNLDDHRWIAQSISYATVAGVPWVALTNAREWRIYNTHAPVPAAEKLFKATLTASDEASNLLHLLSKASITDGTLDAQWHAAKIDEQVRATLTELICGPKPHDEAVSLISRHTTGLSAHDIRASLAHLRPTFESEKADRGPDASELPAQPTQPSAGLSQTAGSRAPSINDLLRTGRLRAGTKLEATYAGQALRAELLENGHIKFNGGTHPSLTAASVAAKKHVNPDLSDRTASTNGWDFWRSQDLLTGDTVALRVIRQRLQRE</sequence>
<accession>A0A939PKA6</accession>
<keyword evidence="4" id="KW-1185">Reference proteome</keyword>
<protein>
    <recommendedName>
        <fullName evidence="2">RAMA domain-containing protein</fullName>
    </recommendedName>
</protein>
<feature type="domain" description="RAMA" evidence="2">
    <location>
        <begin position="236"/>
        <end position="344"/>
    </location>
</feature>